<comment type="caution">
    <text evidence="2">The sequence shown here is derived from an EMBL/GenBank/DDBJ whole genome shotgun (WGS) entry which is preliminary data.</text>
</comment>
<proteinExistence type="predicted"/>
<evidence type="ECO:0000256" key="1">
    <source>
        <dbReference type="SAM" id="MobiDB-lite"/>
    </source>
</evidence>
<name>A0AAW2YJM4_9EUKA</name>
<gene>
    <name evidence="2" type="ORF">AKO1_005847</name>
</gene>
<dbReference type="EMBL" id="JAOPGA020000155">
    <property type="protein sequence ID" value="KAL0477219.1"/>
    <property type="molecule type" value="Genomic_DNA"/>
</dbReference>
<sequence length="415" mass="47501">MLSNLLCATRCQTHKTRITAILARINEPIHRGYVLKRGTVVKEKPRLLSIKSIFGKNRTILNYHLPTLFPTNNGFFQADKSEHGMIKSAFDKRMRKNFFSVNIYATMNPQANTKAQVRVLASKDPLQQLYVMNTSSFNKVAMAGRPWDLVGSVYGFRTMTEALEFHYYLTQPQAIQIESLRRVLLKVLRKNFDDPTLATTVISEPVTERFHGTGFISLELRKKLLIMFHLLTHPDSMFSRSVESLKTPITGPIHVRLVSPVYGELCSQLKCPLHLLQIFNQTSSEERSSIPIKLEDIDTLYPPTPKHEVRSPEVLNSLRSTTQLQIAPLPPQIGEPAVLRLREAANLAQNRLDRERRSIRTDVGKKVESVQSSIASKQTLYHKKIEKKERRKAERDDIIQDTESRPTQKPKPKNK</sequence>
<feature type="compositionally biased region" description="Polar residues" evidence="1">
    <location>
        <begin position="369"/>
        <end position="379"/>
    </location>
</feature>
<accession>A0AAW2YJM4</accession>
<organism evidence="2 3">
    <name type="scientific">Acrasis kona</name>
    <dbReference type="NCBI Taxonomy" id="1008807"/>
    <lineage>
        <taxon>Eukaryota</taxon>
        <taxon>Discoba</taxon>
        <taxon>Heterolobosea</taxon>
        <taxon>Tetramitia</taxon>
        <taxon>Eutetramitia</taxon>
        <taxon>Acrasidae</taxon>
        <taxon>Acrasis</taxon>
    </lineage>
</organism>
<evidence type="ECO:0000313" key="2">
    <source>
        <dbReference type="EMBL" id="KAL0477219.1"/>
    </source>
</evidence>
<evidence type="ECO:0000313" key="3">
    <source>
        <dbReference type="Proteomes" id="UP001431209"/>
    </source>
</evidence>
<protein>
    <submittedName>
        <fullName evidence="2">Uncharacterized protein</fullName>
    </submittedName>
</protein>
<reference evidence="2 3" key="1">
    <citation type="submission" date="2024-03" db="EMBL/GenBank/DDBJ databases">
        <title>The Acrasis kona genome and developmental transcriptomes reveal deep origins of eukaryotic multicellular pathways.</title>
        <authorList>
            <person name="Sheikh S."/>
            <person name="Fu C.-J."/>
            <person name="Brown M.W."/>
            <person name="Baldauf S.L."/>
        </authorList>
    </citation>
    <scope>NUCLEOTIDE SEQUENCE [LARGE SCALE GENOMIC DNA]</scope>
    <source>
        <strain evidence="2 3">ATCC MYA-3509</strain>
    </source>
</reference>
<feature type="compositionally biased region" description="Basic and acidic residues" evidence="1">
    <location>
        <begin position="386"/>
        <end position="406"/>
    </location>
</feature>
<keyword evidence="3" id="KW-1185">Reference proteome</keyword>
<dbReference type="Proteomes" id="UP001431209">
    <property type="component" value="Unassembled WGS sequence"/>
</dbReference>
<feature type="region of interest" description="Disordered" evidence="1">
    <location>
        <begin position="369"/>
        <end position="415"/>
    </location>
</feature>
<dbReference type="AlphaFoldDB" id="A0AAW2YJM4"/>